<dbReference type="OrthoDB" id="9810445at2"/>
<dbReference type="GO" id="GO:0051603">
    <property type="term" value="P:proteolysis involved in protein catabolic process"/>
    <property type="evidence" value="ECO:0007669"/>
    <property type="project" value="TreeGrafter"/>
</dbReference>
<keyword evidence="3 6" id="KW-0378">Hydrolase</keyword>
<dbReference type="GO" id="GO:0004222">
    <property type="term" value="F:metalloendopeptidase activity"/>
    <property type="evidence" value="ECO:0007669"/>
    <property type="project" value="InterPro"/>
</dbReference>
<evidence type="ECO:0000256" key="6">
    <source>
        <dbReference type="RuleBase" id="RU003983"/>
    </source>
</evidence>
<evidence type="ECO:0000256" key="3">
    <source>
        <dbReference type="ARBA" id="ARBA00022801"/>
    </source>
</evidence>
<dbReference type="PROSITE" id="PS51257">
    <property type="entry name" value="PROKAR_LIPOPROTEIN"/>
    <property type="match status" value="1"/>
</dbReference>
<dbReference type="PANTHER" id="PTHR22726:SF1">
    <property type="entry name" value="METALLOENDOPEPTIDASE OMA1, MITOCHONDRIAL"/>
    <property type="match status" value="1"/>
</dbReference>
<comment type="cofactor">
    <cofactor evidence="6">
        <name>Zn(2+)</name>
        <dbReference type="ChEBI" id="CHEBI:29105"/>
    </cofactor>
    <text evidence="6">Binds 1 zinc ion per subunit.</text>
</comment>
<protein>
    <submittedName>
        <fullName evidence="9">Peptidase M48, Ste24p</fullName>
        <ecNumber evidence="9">3.4.24.-</ecNumber>
    </submittedName>
</protein>
<dbReference type="EC" id="3.4.24.-" evidence="9"/>
<gene>
    <name evidence="9" type="primary">yggG</name>
    <name evidence="9" type="ORF">ERS672216_00478</name>
</gene>
<sequence length="264" mass="28927">MKKFIIFALTFAAILFSGCASTTQGGVVGADRSQFFMVSEAQMDQGAALAYTQTIDKAKKSNTLNTNHAQTKRVRAISSRLIDQVGVFRQDAAKWNWQVNVINENTINAWCMPGGRIVVYSGIINQLKLNDAELAAIIGHEMAHALREHGREQASSEQLKSIGIMAVGIATGSNDLANLANMAAHYTISLPFSRGHETEADLIGLELMARAGYNPNAAITLWEKMDKASESKPLEFLSTHPSNESRISELKAKIDKVMPLYEKK</sequence>
<evidence type="ECO:0000259" key="8">
    <source>
        <dbReference type="Pfam" id="PF01435"/>
    </source>
</evidence>
<keyword evidence="2" id="KW-0479">Metal-binding</keyword>
<dbReference type="InterPro" id="IPR001915">
    <property type="entry name" value="Peptidase_M48"/>
</dbReference>
<comment type="similarity">
    <text evidence="6">Belongs to the peptidase M48 family.</text>
</comment>
<keyword evidence="4 6" id="KW-0862">Zinc</keyword>
<dbReference type="Gene3D" id="3.30.2010.10">
    <property type="entry name" value="Metalloproteases ('zincins'), catalytic domain"/>
    <property type="match status" value="1"/>
</dbReference>
<evidence type="ECO:0000256" key="7">
    <source>
        <dbReference type="SAM" id="SignalP"/>
    </source>
</evidence>
<feature type="domain" description="Peptidase M48" evidence="8">
    <location>
        <begin position="69"/>
        <end position="252"/>
    </location>
</feature>
<keyword evidence="10" id="KW-1185">Reference proteome</keyword>
<keyword evidence="5 6" id="KW-0482">Metalloprotease</keyword>
<dbReference type="GO" id="GO:0016020">
    <property type="term" value="C:membrane"/>
    <property type="evidence" value="ECO:0007669"/>
    <property type="project" value="TreeGrafter"/>
</dbReference>
<evidence type="ECO:0000256" key="5">
    <source>
        <dbReference type="ARBA" id="ARBA00023049"/>
    </source>
</evidence>
<dbReference type="CDD" id="cd07331">
    <property type="entry name" value="M48C_Oma1_like"/>
    <property type="match status" value="1"/>
</dbReference>
<evidence type="ECO:0000313" key="9">
    <source>
        <dbReference type="EMBL" id="CZE46630.1"/>
    </source>
</evidence>
<reference evidence="9 10" key="1">
    <citation type="submission" date="2016-02" db="EMBL/GenBank/DDBJ databases">
        <authorList>
            <consortium name="Pathogen Informatics"/>
        </authorList>
    </citation>
    <scope>NUCLEOTIDE SEQUENCE [LARGE SCALE GENOMIC DNA]</scope>
    <source>
        <strain evidence="9 10">RC20</strain>
    </source>
</reference>
<accession>A0A128ELD0</accession>
<evidence type="ECO:0000256" key="1">
    <source>
        <dbReference type="ARBA" id="ARBA00022670"/>
    </source>
</evidence>
<evidence type="ECO:0000313" key="10">
    <source>
        <dbReference type="Proteomes" id="UP000069632"/>
    </source>
</evidence>
<dbReference type="Pfam" id="PF01435">
    <property type="entry name" value="Peptidase_M48"/>
    <property type="match status" value="1"/>
</dbReference>
<evidence type="ECO:0000256" key="2">
    <source>
        <dbReference type="ARBA" id="ARBA00022723"/>
    </source>
</evidence>
<dbReference type="RefSeq" id="WP_075493004.1">
    <property type="nucleotide sequence ID" value="NZ_CP053844.1"/>
</dbReference>
<dbReference type="PANTHER" id="PTHR22726">
    <property type="entry name" value="METALLOENDOPEPTIDASE OMA1"/>
    <property type="match status" value="1"/>
</dbReference>
<dbReference type="InterPro" id="IPR051156">
    <property type="entry name" value="Mito/Outer_Membr_Metalloprot"/>
</dbReference>
<organism evidence="9 10">
    <name type="scientific">Campylobacter geochelonis</name>
    <dbReference type="NCBI Taxonomy" id="1780362"/>
    <lineage>
        <taxon>Bacteria</taxon>
        <taxon>Pseudomonadati</taxon>
        <taxon>Campylobacterota</taxon>
        <taxon>Epsilonproteobacteria</taxon>
        <taxon>Campylobacterales</taxon>
        <taxon>Campylobacteraceae</taxon>
        <taxon>Campylobacter</taxon>
    </lineage>
</organism>
<dbReference type="AlphaFoldDB" id="A0A128ELD0"/>
<evidence type="ECO:0000256" key="4">
    <source>
        <dbReference type="ARBA" id="ARBA00022833"/>
    </source>
</evidence>
<proteinExistence type="inferred from homology"/>
<keyword evidence="1 6" id="KW-0645">Protease</keyword>
<dbReference type="GO" id="GO:0046872">
    <property type="term" value="F:metal ion binding"/>
    <property type="evidence" value="ECO:0007669"/>
    <property type="project" value="UniProtKB-KW"/>
</dbReference>
<dbReference type="Proteomes" id="UP000069632">
    <property type="component" value="Unassembled WGS sequence"/>
</dbReference>
<dbReference type="EMBL" id="FIZP01000001">
    <property type="protein sequence ID" value="CZE46630.1"/>
    <property type="molecule type" value="Genomic_DNA"/>
</dbReference>
<name>A0A128ELD0_9BACT</name>
<feature type="chain" id="PRO_5007281558" evidence="7">
    <location>
        <begin position="23"/>
        <end position="264"/>
    </location>
</feature>
<keyword evidence="7" id="KW-0732">Signal</keyword>
<feature type="signal peptide" evidence="7">
    <location>
        <begin position="1"/>
        <end position="22"/>
    </location>
</feature>